<dbReference type="KEGG" id="agy:ATC03_08755"/>
<evidence type="ECO:0000313" key="1">
    <source>
        <dbReference type="EMBL" id="ANJ26790.1"/>
    </source>
</evidence>
<gene>
    <name evidence="1" type="ORF">ATC03_08755</name>
</gene>
<reference evidence="2" key="2">
    <citation type="submission" date="2016-01" db="EMBL/GenBank/DDBJ databases">
        <title>Complete genome sequence of Agromyces aureus AR33T and comparison with related organisms.</title>
        <authorList>
            <person name="Corretto E."/>
            <person name="Antonielli L."/>
            <person name="Sessitsch A."/>
            <person name="Brader G."/>
        </authorList>
    </citation>
    <scope>NUCLEOTIDE SEQUENCE [LARGE SCALE GENOMIC DNA]</scope>
    <source>
        <strain evidence="2">AR33</strain>
    </source>
</reference>
<dbReference type="STRING" id="453304.ATC03_08755"/>
<keyword evidence="2" id="KW-1185">Reference proteome</keyword>
<accession>A0A191WET9</accession>
<dbReference type="OrthoDB" id="5124489at2"/>
<name>A0A191WET9_9MICO</name>
<protein>
    <submittedName>
        <fullName evidence="1">Uncharacterized protein</fullName>
    </submittedName>
</protein>
<evidence type="ECO:0000313" key="2">
    <source>
        <dbReference type="Proteomes" id="UP000078437"/>
    </source>
</evidence>
<dbReference type="RefSeq" id="WP_067875717.1">
    <property type="nucleotide sequence ID" value="NZ_CP013979.1"/>
</dbReference>
<dbReference type="AlphaFoldDB" id="A0A191WET9"/>
<proteinExistence type="predicted"/>
<dbReference type="Proteomes" id="UP000078437">
    <property type="component" value="Chromosome"/>
</dbReference>
<organism evidence="1 2">
    <name type="scientific">Agromyces aureus</name>
    <dbReference type="NCBI Taxonomy" id="453304"/>
    <lineage>
        <taxon>Bacteria</taxon>
        <taxon>Bacillati</taxon>
        <taxon>Actinomycetota</taxon>
        <taxon>Actinomycetes</taxon>
        <taxon>Micrococcales</taxon>
        <taxon>Microbacteriaceae</taxon>
        <taxon>Agromyces</taxon>
    </lineage>
</organism>
<sequence length="152" mass="16719">MTDTLPGLEDQTPPAGPFIVSLLTNALIADDAMTLPELAATADCKTNAEVEAHYAAWYRDTYTFLMHASLAHVLIRLEENHPNLAAGIAAEVKDWLEAGDAYPELIWEWATKRGLDPEKIRADARTAHEEWLATVPRHLHTAVPLDGTEVAP</sequence>
<reference evidence="1 2" key="1">
    <citation type="journal article" date="2016" name="Int. J. Syst. Evol. Microbiol.">
        <title>Agromyces aureus sp. nov., isolated from the rhizosphere of Salix caprea L. grown in a heavy-metal-contaminated soil.</title>
        <authorList>
            <person name="Corretto E."/>
            <person name="Antonielli L."/>
            <person name="Sessitsch A."/>
            <person name="Compant S."/>
            <person name="Gorfer M."/>
            <person name="Kuffner M."/>
            <person name="Brader G."/>
        </authorList>
    </citation>
    <scope>NUCLEOTIDE SEQUENCE [LARGE SCALE GENOMIC DNA]</scope>
    <source>
        <strain evidence="1 2">AR33</strain>
    </source>
</reference>
<dbReference type="EMBL" id="CP013979">
    <property type="protein sequence ID" value="ANJ26790.1"/>
    <property type="molecule type" value="Genomic_DNA"/>
</dbReference>